<evidence type="ECO:0000313" key="3">
    <source>
        <dbReference type="EMBL" id="KAF7357678.1"/>
    </source>
</evidence>
<feature type="compositionally biased region" description="Polar residues" evidence="1">
    <location>
        <begin position="299"/>
        <end position="313"/>
    </location>
</feature>
<feature type="transmembrane region" description="Helical" evidence="2">
    <location>
        <begin position="17"/>
        <end position="37"/>
    </location>
</feature>
<feature type="transmembrane region" description="Helical" evidence="2">
    <location>
        <begin position="233"/>
        <end position="255"/>
    </location>
</feature>
<dbReference type="Proteomes" id="UP000620124">
    <property type="component" value="Unassembled WGS sequence"/>
</dbReference>
<proteinExistence type="predicted"/>
<feature type="transmembrane region" description="Helical" evidence="2">
    <location>
        <begin position="187"/>
        <end position="212"/>
    </location>
</feature>
<feature type="compositionally biased region" description="Basic and acidic residues" evidence="1">
    <location>
        <begin position="358"/>
        <end position="367"/>
    </location>
</feature>
<feature type="transmembrane region" description="Helical" evidence="2">
    <location>
        <begin position="57"/>
        <end position="75"/>
    </location>
</feature>
<evidence type="ECO:0000256" key="1">
    <source>
        <dbReference type="SAM" id="MobiDB-lite"/>
    </source>
</evidence>
<keyword evidence="2" id="KW-1133">Transmembrane helix</keyword>
<comment type="caution">
    <text evidence="3">The sequence shown here is derived from an EMBL/GenBank/DDBJ whole genome shotgun (WGS) entry which is preliminary data.</text>
</comment>
<organism evidence="3 4">
    <name type="scientific">Mycena venus</name>
    <dbReference type="NCBI Taxonomy" id="2733690"/>
    <lineage>
        <taxon>Eukaryota</taxon>
        <taxon>Fungi</taxon>
        <taxon>Dikarya</taxon>
        <taxon>Basidiomycota</taxon>
        <taxon>Agaricomycotina</taxon>
        <taxon>Agaricomycetes</taxon>
        <taxon>Agaricomycetidae</taxon>
        <taxon>Agaricales</taxon>
        <taxon>Marasmiineae</taxon>
        <taxon>Mycenaceae</taxon>
        <taxon>Mycena</taxon>
    </lineage>
</organism>
<sequence>MASTPSPALVADTGLGLIYDVVGISLQTLFFGIYTVLVISSSRMLLKRGLKNRAHNVMFILTLSTYLLSSAYWIYSVANVVDRMKVYIDDLQNPINFTASHDALTKWSPLFNAVLLVNYIFSDSVVVWRAWVICWRNYRKYLCITIVFLVLTAGCVVGTIVFRIIALVVSPYAQLPHSSYLVQGINILQISVIGFSLISNISATAVVGATAWRHRRSLRAAFGDNKSTKADQILMLIAESGVLFSLSAVTVLVSSLIRLPHGTLGDIYTPINVQIAGSYPPIVLLFVSMERSLDETTFLNTSETPTPSHSIQFGGSAKNSKEQHHIHFARRSESSMTEIGSDGEMPNLSPDAEMTFAPREKIREDWT</sequence>
<keyword evidence="2" id="KW-0472">Membrane</keyword>
<keyword evidence="4" id="KW-1185">Reference proteome</keyword>
<feature type="transmembrane region" description="Helical" evidence="2">
    <location>
        <begin position="141"/>
        <end position="167"/>
    </location>
</feature>
<evidence type="ECO:0000256" key="2">
    <source>
        <dbReference type="SAM" id="Phobius"/>
    </source>
</evidence>
<feature type="transmembrane region" description="Helical" evidence="2">
    <location>
        <begin position="267"/>
        <end position="287"/>
    </location>
</feature>
<accession>A0A8H6YAY5</accession>
<name>A0A8H6YAY5_9AGAR</name>
<dbReference type="AlphaFoldDB" id="A0A8H6YAY5"/>
<evidence type="ECO:0000313" key="4">
    <source>
        <dbReference type="Proteomes" id="UP000620124"/>
    </source>
</evidence>
<protein>
    <submittedName>
        <fullName evidence="3">Uncharacterized protein</fullName>
    </submittedName>
</protein>
<dbReference type="OrthoDB" id="3259206at2759"/>
<feature type="region of interest" description="Disordered" evidence="1">
    <location>
        <begin position="299"/>
        <end position="319"/>
    </location>
</feature>
<reference evidence="3" key="1">
    <citation type="submission" date="2020-05" db="EMBL/GenBank/DDBJ databases">
        <title>Mycena genomes resolve the evolution of fungal bioluminescence.</title>
        <authorList>
            <person name="Tsai I.J."/>
        </authorList>
    </citation>
    <scope>NUCLEOTIDE SEQUENCE</scope>
    <source>
        <strain evidence="3">CCC161011</strain>
    </source>
</reference>
<keyword evidence="2" id="KW-0812">Transmembrane</keyword>
<dbReference type="EMBL" id="JACAZI010000006">
    <property type="protein sequence ID" value="KAF7357678.1"/>
    <property type="molecule type" value="Genomic_DNA"/>
</dbReference>
<gene>
    <name evidence="3" type="ORF">MVEN_00813400</name>
</gene>
<feature type="transmembrane region" description="Helical" evidence="2">
    <location>
        <begin position="110"/>
        <end position="134"/>
    </location>
</feature>
<feature type="region of interest" description="Disordered" evidence="1">
    <location>
        <begin position="332"/>
        <end position="367"/>
    </location>
</feature>